<sequence length="423" mass="47638">MSEIFLARQPVFDRELRVCGYELLYRAGREESARFADGDAATATVILSAFMEIGLRSITGGQPAYLNLTRRFLLQQPVPFPQHEVVIEVLEDVAPDQELRAALCRLSRQGYRIALDDYLLDDSGRERLLPCVDMVKVDVLGMAPQEIVRHARTLQRQGVPSLLAEKIESREVMDLCRAAGFDYFQGFFLSRPTTLSRRSVPHNRLPLLRLIASLQRPELDVREIEQIIGQDVSLSYKILRYLASPLFPTRDIDSIRAAVLYLGRRQLANWAVLLAMTSCNDQPSERIVALLVRARTCEQLVRHRYGGSDPGAAFTIGLFSGLDAVLDAPLSVICAELPLSFEVRQALLELEGPYGRILAAVLAQERGDWERLAATGVDPMQVNHHYLESLKWADAQWAWLAHLSRSERPERLAARRRGPPSES</sequence>
<accession>A1WZG3</accession>
<dbReference type="PROSITE" id="PS51833">
    <property type="entry name" value="HDOD"/>
    <property type="match status" value="1"/>
</dbReference>
<organism evidence="3 4">
    <name type="scientific">Halorhodospira halophila (strain DSM 244 / SL1)</name>
    <name type="common">Ectothiorhodospira halophila (strain DSM 244 / SL1)</name>
    <dbReference type="NCBI Taxonomy" id="349124"/>
    <lineage>
        <taxon>Bacteria</taxon>
        <taxon>Pseudomonadati</taxon>
        <taxon>Pseudomonadota</taxon>
        <taxon>Gammaproteobacteria</taxon>
        <taxon>Chromatiales</taxon>
        <taxon>Ectothiorhodospiraceae</taxon>
        <taxon>Halorhodospira</taxon>
    </lineage>
</organism>
<dbReference type="KEGG" id="hha:Hhal_2312"/>
<dbReference type="InterPro" id="IPR013976">
    <property type="entry name" value="HDOD"/>
</dbReference>
<dbReference type="Gene3D" id="3.20.20.450">
    <property type="entry name" value="EAL domain"/>
    <property type="match status" value="1"/>
</dbReference>
<evidence type="ECO:0000259" key="2">
    <source>
        <dbReference type="PROSITE" id="PS51833"/>
    </source>
</evidence>
<dbReference type="InterPro" id="IPR052340">
    <property type="entry name" value="RNase_Y/CdgJ"/>
</dbReference>
<dbReference type="SUPFAM" id="SSF141868">
    <property type="entry name" value="EAL domain-like"/>
    <property type="match status" value="1"/>
</dbReference>
<dbReference type="SUPFAM" id="SSF109604">
    <property type="entry name" value="HD-domain/PDEase-like"/>
    <property type="match status" value="1"/>
</dbReference>
<reference evidence="3 4" key="2">
    <citation type="journal article" date="2013" name="Stand. Genomic Sci.">
        <title>Complete genome sequence of Halorhodospira halophila SL1.</title>
        <authorList>
            <person name="Challacombe J.F."/>
            <person name="Majid S."/>
            <person name="Deole R."/>
            <person name="Brettin T.S."/>
            <person name="Bruce D."/>
            <person name="Delano S.F."/>
            <person name="Detter J.C."/>
            <person name="Gleasner C.D."/>
            <person name="Han C.S."/>
            <person name="Misra M."/>
            <person name="Reitenga K.G."/>
            <person name="Mikhailova N."/>
            <person name="Woyke T."/>
            <person name="Pitluck S."/>
            <person name="Nolan M."/>
            <person name="Land M.L."/>
            <person name="Saunders E."/>
            <person name="Tapia R."/>
            <person name="Lapidus A."/>
            <person name="Ivanova N."/>
            <person name="Hoff W.D."/>
        </authorList>
    </citation>
    <scope>NUCLEOTIDE SEQUENCE [LARGE SCALE GENOMIC DNA]</scope>
    <source>
        <strain evidence="4">DSM 244 / SL1</strain>
    </source>
</reference>
<dbReference type="Pfam" id="PF00563">
    <property type="entry name" value="EAL"/>
    <property type="match status" value="1"/>
</dbReference>
<feature type="domain" description="EAL" evidence="1">
    <location>
        <begin position="1"/>
        <end position="206"/>
    </location>
</feature>
<dbReference type="AlphaFoldDB" id="A1WZG3"/>
<feature type="domain" description="HDOD" evidence="2">
    <location>
        <begin position="200"/>
        <end position="385"/>
    </location>
</feature>
<evidence type="ECO:0000313" key="3">
    <source>
        <dbReference type="EMBL" id="ABM63075.1"/>
    </source>
</evidence>
<evidence type="ECO:0000259" key="1">
    <source>
        <dbReference type="PROSITE" id="PS50883"/>
    </source>
</evidence>
<protein>
    <submittedName>
        <fullName evidence="3">Diguanylate phosphodiesterase</fullName>
    </submittedName>
</protein>
<dbReference type="Pfam" id="PF08668">
    <property type="entry name" value="HDOD"/>
    <property type="match status" value="1"/>
</dbReference>
<dbReference type="InterPro" id="IPR001633">
    <property type="entry name" value="EAL_dom"/>
</dbReference>
<proteinExistence type="predicted"/>
<dbReference type="Proteomes" id="UP000000647">
    <property type="component" value="Chromosome"/>
</dbReference>
<dbReference type="PANTHER" id="PTHR33525:SF4">
    <property type="entry name" value="CYCLIC DI-GMP PHOSPHODIESTERASE CDGJ"/>
    <property type="match status" value="1"/>
</dbReference>
<keyword evidence="4" id="KW-1185">Reference proteome</keyword>
<name>A1WZG3_HALHL</name>
<dbReference type="STRING" id="349124.Hhal_2312"/>
<dbReference type="PANTHER" id="PTHR33525">
    <property type="match status" value="1"/>
</dbReference>
<dbReference type="OrthoDB" id="9804751at2"/>
<dbReference type="InterPro" id="IPR014408">
    <property type="entry name" value="dGMP_Pdiesterase_EAL/HD-GYP"/>
</dbReference>
<dbReference type="RefSeq" id="WP_011815097.1">
    <property type="nucleotide sequence ID" value="NC_008789.1"/>
</dbReference>
<dbReference type="eggNOG" id="COG3434">
    <property type="taxonomic scope" value="Bacteria"/>
</dbReference>
<dbReference type="InterPro" id="IPR035919">
    <property type="entry name" value="EAL_sf"/>
</dbReference>
<dbReference type="Gene3D" id="1.10.3210.10">
    <property type="entry name" value="Hypothetical protein af1432"/>
    <property type="match status" value="1"/>
</dbReference>
<evidence type="ECO:0000313" key="4">
    <source>
        <dbReference type="Proteomes" id="UP000000647"/>
    </source>
</evidence>
<dbReference type="EMBL" id="CP000544">
    <property type="protein sequence ID" value="ABM63075.1"/>
    <property type="molecule type" value="Genomic_DNA"/>
</dbReference>
<dbReference type="PROSITE" id="PS50883">
    <property type="entry name" value="EAL"/>
    <property type="match status" value="1"/>
</dbReference>
<dbReference type="HOGENOM" id="CLU_044951_2_0_6"/>
<gene>
    <name evidence="3" type="ordered locus">Hhal_2312</name>
</gene>
<dbReference type="SMART" id="SM00052">
    <property type="entry name" value="EAL"/>
    <property type="match status" value="1"/>
</dbReference>
<reference evidence="4" key="1">
    <citation type="submission" date="2006-12" db="EMBL/GenBank/DDBJ databases">
        <title>Complete sequence of Halorhodospira halophila SL1.</title>
        <authorList>
            <consortium name="US DOE Joint Genome Institute"/>
            <person name="Copeland A."/>
            <person name="Lucas S."/>
            <person name="Lapidus A."/>
            <person name="Barry K."/>
            <person name="Detter J.C."/>
            <person name="Glavina del Rio T."/>
            <person name="Hammon N."/>
            <person name="Israni S."/>
            <person name="Dalin E."/>
            <person name="Tice H."/>
            <person name="Pitluck S."/>
            <person name="Saunders E."/>
            <person name="Brettin T."/>
            <person name="Bruce D."/>
            <person name="Han C."/>
            <person name="Tapia R."/>
            <person name="Schmutz J."/>
            <person name="Larimer F."/>
            <person name="Land M."/>
            <person name="Hauser L."/>
            <person name="Kyrpides N."/>
            <person name="Mikhailova N."/>
            <person name="Hoff W."/>
            <person name="Richardson P."/>
        </authorList>
    </citation>
    <scope>NUCLEOTIDE SEQUENCE [LARGE SCALE GENOMIC DNA]</scope>
    <source>
        <strain evidence="4">DSM 244 / SL1</strain>
    </source>
</reference>
<dbReference type="PIRSF" id="PIRSF003180">
    <property type="entry name" value="DiGMPpdiest_YuxH"/>
    <property type="match status" value="1"/>
</dbReference>